<sequence length="67" mass="8031">MTWPKQMTRKDKAWFRDYLNVPEPRYMLVYNKDQVICHNATYALCVYKKKLLIGGGFVENLFKIVKD</sequence>
<dbReference type="EMBL" id="MT143618">
    <property type="protein sequence ID" value="QJA98941.1"/>
    <property type="molecule type" value="Genomic_DNA"/>
</dbReference>
<reference evidence="1" key="1">
    <citation type="submission" date="2020-03" db="EMBL/GenBank/DDBJ databases">
        <title>The deep terrestrial virosphere.</title>
        <authorList>
            <person name="Holmfeldt K."/>
            <person name="Nilsson E."/>
            <person name="Simone D."/>
            <person name="Lopez-Fernandez M."/>
            <person name="Wu X."/>
            <person name="de Brujin I."/>
            <person name="Lundin D."/>
            <person name="Andersson A."/>
            <person name="Bertilsson S."/>
            <person name="Dopson M."/>
        </authorList>
    </citation>
    <scope>NUCLEOTIDE SEQUENCE</scope>
    <source>
        <strain evidence="1">MM171A01442</strain>
    </source>
</reference>
<protein>
    <submittedName>
        <fullName evidence="1">Uncharacterized protein</fullName>
    </submittedName>
</protein>
<organism evidence="1">
    <name type="scientific">viral metagenome</name>
    <dbReference type="NCBI Taxonomy" id="1070528"/>
    <lineage>
        <taxon>unclassified sequences</taxon>
        <taxon>metagenomes</taxon>
        <taxon>organismal metagenomes</taxon>
    </lineage>
</organism>
<accession>A0A6M3M1I2</accession>
<dbReference type="AlphaFoldDB" id="A0A6M3M1I2"/>
<proteinExistence type="predicted"/>
<evidence type="ECO:0000313" key="1">
    <source>
        <dbReference type="EMBL" id="QJA98941.1"/>
    </source>
</evidence>
<gene>
    <name evidence="1" type="ORF">MM171A01442_0017</name>
</gene>
<name>A0A6M3M1I2_9ZZZZ</name>